<dbReference type="PROSITE" id="PS51257">
    <property type="entry name" value="PROKAR_LIPOPROTEIN"/>
    <property type="match status" value="1"/>
</dbReference>
<evidence type="ECO:0008006" key="5">
    <source>
        <dbReference type="Google" id="ProtNLM"/>
    </source>
</evidence>
<gene>
    <name evidence="1" type="ORF">IEW27_13825</name>
    <name evidence="2" type="ORF">LNP80_07940</name>
</gene>
<protein>
    <recommendedName>
        <fullName evidence="5">Lipoprotein</fullName>
    </recommendedName>
</protein>
<evidence type="ECO:0000313" key="3">
    <source>
        <dbReference type="Proteomes" id="UP000603715"/>
    </source>
</evidence>
<comment type="caution">
    <text evidence="2">The sequence shown here is derived from an EMBL/GenBank/DDBJ whole genome shotgun (WGS) entry which is preliminary data.</text>
</comment>
<dbReference type="EMBL" id="JACXXP010000018">
    <property type="protein sequence ID" value="MBD3905661.1"/>
    <property type="molecule type" value="Genomic_DNA"/>
</dbReference>
<dbReference type="RefSeq" id="WP_191180104.1">
    <property type="nucleotide sequence ID" value="NZ_JACXXP010000018.1"/>
</dbReference>
<keyword evidence="3" id="KW-1185">Reference proteome</keyword>
<name>A0A9Q3US83_9FLAO</name>
<evidence type="ECO:0000313" key="1">
    <source>
        <dbReference type="EMBL" id="MBD3905661.1"/>
    </source>
</evidence>
<reference evidence="2" key="1">
    <citation type="submission" date="2021-11" db="EMBL/GenBank/DDBJ databases">
        <title>Description of novel Chryseobacterium species.</title>
        <authorList>
            <person name="Saticioglu I.B."/>
            <person name="Ay H."/>
            <person name="Altun S."/>
            <person name="Duman M."/>
        </authorList>
    </citation>
    <scope>NUCLEOTIDE SEQUENCE</scope>
    <source>
        <strain evidence="2">C-39</strain>
    </source>
</reference>
<reference evidence="3" key="2">
    <citation type="submission" date="2023-07" db="EMBL/GenBank/DDBJ databases">
        <title>Description of novel Chryseobacterium sp. strain C-2.</title>
        <authorList>
            <person name="Saticioglu I.B."/>
        </authorList>
    </citation>
    <scope>NUCLEOTIDE SEQUENCE [LARGE SCALE GENOMIC DNA]</scope>
    <source>
        <strain evidence="3">C-2</strain>
    </source>
</reference>
<evidence type="ECO:0000313" key="4">
    <source>
        <dbReference type="Proteomes" id="UP001107960"/>
    </source>
</evidence>
<accession>A0A9Q3US83</accession>
<evidence type="ECO:0000313" key="2">
    <source>
        <dbReference type="EMBL" id="MCC9034189.1"/>
    </source>
</evidence>
<dbReference type="AlphaFoldDB" id="A0A9Q3US83"/>
<dbReference type="Proteomes" id="UP000603715">
    <property type="component" value="Unassembled WGS sequence"/>
</dbReference>
<dbReference type="Proteomes" id="UP001107960">
    <property type="component" value="Unassembled WGS sequence"/>
</dbReference>
<proteinExistence type="predicted"/>
<reference evidence="1" key="3">
    <citation type="submission" date="2024-05" db="EMBL/GenBank/DDBJ databases">
        <title>Description of novel Chryseobacterium sp. strain C-2.</title>
        <authorList>
            <person name="Saticioglu I.B."/>
        </authorList>
    </citation>
    <scope>NUCLEOTIDE SEQUENCE</scope>
    <source>
        <strain evidence="1">C-2</strain>
    </source>
</reference>
<dbReference type="EMBL" id="JAJJML010000001">
    <property type="protein sequence ID" value="MCC9034189.1"/>
    <property type="molecule type" value="Genomic_DNA"/>
</dbReference>
<organism evidence="2 4">
    <name type="scientific">Chryseobacterium muglaense</name>
    <dbReference type="NCBI Taxonomy" id="2893752"/>
    <lineage>
        <taxon>Bacteria</taxon>
        <taxon>Pseudomonadati</taxon>
        <taxon>Bacteroidota</taxon>
        <taxon>Flavobacteriia</taxon>
        <taxon>Flavobacteriales</taxon>
        <taxon>Weeksellaceae</taxon>
        <taxon>Chryseobacterium group</taxon>
        <taxon>Chryseobacterium</taxon>
    </lineage>
</organism>
<sequence length="191" mass="22276">MTKIIPLFLFLAIISCIDKKQSNTLNDNKKEHQVNSLPKTKHGKLFFDYNELDHYYIDTSDSTVLSLYNSQDKSKTDKIRYEVIVGETPNNITDQEFLKFIKKIGYSKNEVDSTKFKALNKIFVEKPEEDMEARACSPVYRDILIFKKDKKVNGIVKICFNCHQYRIFGTNANTQNFGSNTDYFQLKDLLK</sequence>